<evidence type="ECO:0000313" key="1">
    <source>
        <dbReference type="EMBL" id="HJC37650.1"/>
    </source>
</evidence>
<comment type="caution">
    <text evidence="1">The sequence shown here is derived from an EMBL/GenBank/DDBJ whole genome shotgun (WGS) entry which is preliminary data.</text>
</comment>
<name>A0A9D2SXM7_9FIRM</name>
<gene>
    <name evidence="1" type="ORF">H9757_01080</name>
</gene>
<dbReference type="EMBL" id="DWWK01000013">
    <property type="protein sequence ID" value="HJC37650.1"/>
    <property type="molecule type" value="Genomic_DNA"/>
</dbReference>
<sequence length="104" mass="11846">MRKGYFDLNYAMFFEPEGGINTPGEFTEELLAWAKREKRELSVLAEGMEPQICLDGKRYICRLGNPGLAGQNNPVRKALKLPGTESVVGRWLGYKWVFLYEIDG</sequence>
<dbReference type="Proteomes" id="UP000823894">
    <property type="component" value="Unassembled WGS sequence"/>
</dbReference>
<accession>A0A9D2SXM7</accession>
<dbReference type="AlphaFoldDB" id="A0A9D2SXM7"/>
<proteinExistence type="predicted"/>
<reference evidence="1" key="2">
    <citation type="submission" date="2021-04" db="EMBL/GenBank/DDBJ databases">
        <authorList>
            <person name="Gilroy R."/>
        </authorList>
    </citation>
    <scope>NUCLEOTIDE SEQUENCE</scope>
    <source>
        <strain evidence="1">ChiGjej1B1-1692</strain>
    </source>
</reference>
<protein>
    <submittedName>
        <fullName evidence="1">Uncharacterized protein</fullName>
    </submittedName>
</protein>
<organism evidence="1 2">
    <name type="scientific">Candidatus Mediterraneibacter faecigallinarum</name>
    <dbReference type="NCBI Taxonomy" id="2838669"/>
    <lineage>
        <taxon>Bacteria</taxon>
        <taxon>Bacillati</taxon>
        <taxon>Bacillota</taxon>
        <taxon>Clostridia</taxon>
        <taxon>Lachnospirales</taxon>
        <taxon>Lachnospiraceae</taxon>
        <taxon>Mediterraneibacter</taxon>
    </lineage>
</organism>
<evidence type="ECO:0000313" key="2">
    <source>
        <dbReference type="Proteomes" id="UP000823894"/>
    </source>
</evidence>
<reference evidence="1" key="1">
    <citation type="journal article" date="2021" name="PeerJ">
        <title>Extensive microbial diversity within the chicken gut microbiome revealed by metagenomics and culture.</title>
        <authorList>
            <person name="Gilroy R."/>
            <person name="Ravi A."/>
            <person name="Getino M."/>
            <person name="Pursley I."/>
            <person name="Horton D.L."/>
            <person name="Alikhan N.F."/>
            <person name="Baker D."/>
            <person name="Gharbi K."/>
            <person name="Hall N."/>
            <person name="Watson M."/>
            <person name="Adriaenssens E.M."/>
            <person name="Foster-Nyarko E."/>
            <person name="Jarju S."/>
            <person name="Secka A."/>
            <person name="Antonio M."/>
            <person name="Oren A."/>
            <person name="Chaudhuri R.R."/>
            <person name="La Ragione R."/>
            <person name="Hildebrand F."/>
            <person name="Pallen M.J."/>
        </authorList>
    </citation>
    <scope>NUCLEOTIDE SEQUENCE</scope>
    <source>
        <strain evidence="1">ChiGjej1B1-1692</strain>
    </source>
</reference>